<evidence type="ECO:0000259" key="1">
    <source>
        <dbReference type="PROSITE" id="PS51387"/>
    </source>
</evidence>
<dbReference type="InterPro" id="IPR036318">
    <property type="entry name" value="FAD-bd_PCMH-like_sf"/>
</dbReference>
<protein>
    <recommendedName>
        <fullName evidence="1">FAD-binding PCMH-type domain-containing protein</fullName>
    </recommendedName>
</protein>
<dbReference type="PANTHER" id="PTHR11748">
    <property type="entry name" value="D-LACTATE DEHYDROGENASE"/>
    <property type="match status" value="1"/>
</dbReference>
<sequence>MQKHSLRTDGKIRVGDPKLAARLNKELEGNVLFDKFSRGRYSTDASIYQIEPIGTVVPMSNADVERTINIAKDEGIPILPRGGGTSQCGQVLGEALIIDTSKQLNRILEFDAETKTIEVEPGVVLDDLNRMLKPHKLFFPVDISTGSRATIGGMAGNNACGSRSIRYGNMVHNVLEIDAILADGTKAHFGQVSGNLEDIGGPRSYLDIISTLRKIAARESEEIDYRYPNLLRNVGGYNIN</sequence>
<proteinExistence type="predicted"/>
<dbReference type="AlphaFoldDB" id="A0A382AVS2"/>
<dbReference type="InterPro" id="IPR016166">
    <property type="entry name" value="FAD-bd_PCMH"/>
</dbReference>
<dbReference type="EMBL" id="UINC01026977">
    <property type="protein sequence ID" value="SVB05401.1"/>
    <property type="molecule type" value="Genomic_DNA"/>
</dbReference>
<dbReference type="GO" id="GO:0004458">
    <property type="term" value="F:D-lactate dehydrogenase (cytochrome) activity"/>
    <property type="evidence" value="ECO:0007669"/>
    <property type="project" value="TreeGrafter"/>
</dbReference>
<dbReference type="SUPFAM" id="SSF56176">
    <property type="entry name" value="FAD-binding/transporter-associated domain-like"/>
    <property type="match status" value="1"/>
</dbReference>
<dbReference type="Pfam" id="PF01565">
    <property type="entry name" value="FAD_binding_4"/>
    <property type="match status" value="1"/>
</dbReference>
<feature type="non-terminal residue" evidence="2">
    <location>
        <position position="240"/>
    </location>
</feature>
<dbReference type="Gene3D" id="3.30.465.10">
    <property type="match status" value="1"/>
</dbReference>
<evidence type="ECO:0000313" key="2">
    <source>
        <dbReference type="EMBL" id="SVB05401.1"/>
    </source>
</evidence>
<dbReference type="GO" id="GO:0071949">
    <property type="term" value="F:FAD binding"/>
    <property type="evidence" value="ECO:0007669"/>
    <property type="project" value="InterPro"/>
</dbReference>
<dbReference type="GO" id="GO:1903457">
    <property type="term" value="P:lactate catabolic process"/>
    <property type="evidence" value="ECO:0007669"/>
    <property type="project" value="TreeGrafter"/>
</dbReference>
<organism evidence="2">
    <name type="scientific">marine metagenome</name>
    <dbReference type="NCBI Taxonomy" id="408172"/>
    <lineage>
        <taxon>unclassified sequences</taxon>
        <taxon>metagenomes</taxon>
        <taxon>ecological metagenomes</taxon>
    </lineage>
</organism>
<dbReference type="InterPro" id="IPR006094">
    <property type="entry name" value="Oxid_FAD_bind_N"/>
</dbReference>
<dbReference type="PROSITE" id="PS51387">
    <property type="entry name" value="FAD_PCMH"/>
    <property type="match status" value="1"/>
</dbReference>
<dbReference type="PANTHER" id="PTHR11748:SF119">
    <property type="entry name" value="D-2-HYDROXYGLUTARATE DEHYDROGENASE"/>
    <property type="match status" value="1"/>
</dbReference>
<dbReference type="GO" id="GO:0008720">
    <property type="term" value="F:D-lactate dehydrogenase (NAD+) activity"/>
    <property type="evidence" value="ECO:0007669"/>
    <property type="project" value="TreeGrafter"/>
</dbReference>
<name>A0A382AVS2_9ZZZZ</name>
<accession>A0A382AVS2</accession>
<dbReference type="InterPro" id="IPR016169">
    <property type="entry name" value="FAD-bd_PCMH_sub2"/>
</dbReference>
<feature type="domain" description="FAD-binding PCMH-type" evidence="1">
    <location>
        <begin position="48"/>
        <end position="219"/>
    </location>
</feature>
<gene>
    <name evidence="2" type="ORF">METZ01_LOCUS158255</name>
</gene>
<reference evidence="2" key="1">
    <citation type="submission" date="2018-05" db="EMBL/GenBank/DDBJ databases">
        <authorList>
            <person name="Lanie J.A."/>
            <person name="Ng W.-L."/>
            <person name="Kazmierczak K.M."/>
            <person name="Andrzejewski T.M."/>
            <person name="Davidsen T.M."/>
            <person name="Wayne K.J."/>
            <person name="Tettelin H."/>
            <person name="Glass J.I."/>
            <person name="Rusch D."/>
            <person name="Podicherti R."/>
            <person name="Tsui H.-C.T."/>
            <person name="Winkler M.E."/>
        </authorList>
    </citation>
    <scope>NUCLEOTIDE SEQUENCE</scope>
</reference>